<comment type="caution">
    <text evidence="1">The sequence shown here is derived from an EMBL/GenBank/DDBJ whole genome shotgun (WGS) entry which is preliminary data.</text>
</comment>
<name>A0ABT4ZY14_9CYAN</name>
<gene>
    <name evidence="1" type="ORF">PN497_23625</name>
</gene>
<sequence length="344" mass="39145">MVQSRSSPAIRIHLTPMQIPEAVPGAGLTFAGTESMDAAAQSLVLHPGEPSEMVVQVQNLEQRPVRVSLKVEGNFPADWCQIGGTEGSEIPPRGQMDAVLYFSVPASFFEDQQAIVPGQQDKLNLNFRSLVVINIDSGTEREQIQHSDYFDLYVRPYSSYMEFLPVLYREVDLIGRFMKIFEQAYQPAIDSFNVLWANLDPLTAPKALLPFLAHWVAWEVDSVWNLHQQRRLIRRAVELYRWRGTRKGLRLYLHLYTGLPLDEDIPNETDKHISITEPFGPSFVLGTAQLGSAVLAGGEPFHFLVCLRPHHRNMNLNEQLIRRIIEQEKPAFCTYDLVIENFSN</sequence>
<evidence type="ECO:0000313" key="1">
    <source>
        <dbReference type="EMBL" id="MDB9444321.1"/>
    </source>
</evidence>
<reference evidence="1 2" key="1">
    <citation type="submission" date="2023-01" db="EMBL/GenBank/DDBJ databases">
        <title>Genomes from the Australian National Cyanobacteria Reference Collection.</title>
        <authorList>
            <person name="Willis A."/>
            <person name="Lee E.M.F."/>
        </authorList>
    </citation>
    <scope>NUCLEOTIDE SEQUENCE [LARGE SCALE GENOMIC DNA]</scope>
    <source>
        <strain evidence="1 2">CS-549</strain>
    </source>
</reference>
<dbReference type="Proteomes" id="UP001211711">
    <property type="component" value="Unassembled WGS sequence"/>
</dbReference>
<dbReference type="InterPro" id="IPR006521">
    <property type="entry name" value="Tail_protein_I"/>
</dbReference>
<dbReference type="InterPro" id="IPR011748">
    <property type="entry name" value="Unchr_phage_tail-like"/>
</dbReference>
<dbReference type="EMBL" id="JAQMTI010000303">
    <property type="protein sequence ID" value="MDB9444321.1"/>
    <property type="molecule type" value="Genomic_DNA"/>
</dbReference>
<accession>A0ABT4ZY14</accession>
<dbReference type="Pfam" id="PF09684">
    <property type="entry name" value="Tail_P2_I"/>
    <property type="match status" value="1"/>
</dbReference>
<proteinExistence type="predicted"/>
<protein>
    <submittedName>
        <fullName evidence="1">Phage tail protein</fullName>
    </submittedName>
</protein>
<keyword evidence="2" id="KW-1185">Reference proteome</keyword>
<evidence type="ECO:0000313" key="2">
    <source>
        <dbReference type="Proteomes" id="UP001211711"/>
    </source>
</evidence>
<dbReference type="NCBIfam" id="TIGR02242">
    <property type="entry name" value="tail_TIGR02242"/>
    <property type="match status" value="1"/>
</dbReference>
<dbReference type="RefSeq" id="WP_096564861.1">
    <property type="nucleotide sequence ID" value="NZ_JAQMTI010000303.1"/>
</dbReference>
<organism evidence="1 2">
    <name type="scientific">Sphaerospermopsis kisseleviana CS-549</name>
    <dbReference type="NCBI Taxonomy" id="3021783"/>
    <lineage>
        <taxon>Bacteria</taxon>
        <taxon>Bacillati</taxon>
        <taxon>Cyanobacteriota</taxon>
        <taxon>Cyanophyceae</taxon>
        <taxon>Nostocales</taxon>
        <taxon>Aphanizomenonaceae</taxon>
        <taxon>Sphaerospermopsis</taxon>
        <taxon>Sphaerospermopsis kisseleviana</taxon>
    </lineage>
</organism>